<protein>
    <recommendedName>
        <fullName evidence="4">Integrase catalytic domain-containing protein</fullName>
    </recommendedName>
</protein>
<feature type="compositionally biased region" description="Low complexity" evidence="3">
    <location>
        <begin position="869"/>
        <end position="879"/>
    </location>
</feature>
<dbReference type="PROSITE" id="PS50994">
    <property type="entry name" value="INTEGRASE"/>
    <property type="match status" value="1"/>
</dbReference>
<dbReference type="PANTHER" id="PTHR46791:SF5">
    <property type="entry name" value="CLR5 DOMAIN-CONTAINING PROTEIN-RELATED"/>
    <property type="match status" value="1"/>
</dbReference>
<evidence type="ECO:0000313" key="5">
    <source>
        <dbReference type="EMBL" id="KAL0565644.1"/>
    </source>
</evidence>
<organism evidence="5 6">
    <name type="scientific">Marasmius crinis-equi</name>
    <dbReference type="NCBI Taxonomy" id="585013"/>
    <lineage>
        <taxon>Eukaryota</taxon>
        <taxon>Fungi</taxon>
        <taxon>Dikarya</taxon>
        <taxon>Basidiomycota</taxon>
        <taxon>Agaricomycotina</taxon>
        <taxon>Agaricomycetes</taxon>
        <taxon>Agaricomycetidae</taxon>
        <taxon>Agaricales</taxon>
        <taxon>Marasmiineae</taxon>
        <taxon>Marasmiaceae</taxon>
        <taxon>Marasmius</taxon>
    </lineage>
</organism>
<dbReference type="PANTHER" id="PTHR46791">
    <property type="entry name" value="EXPRESSED PROTEIN"/>
    <property type="match status" value="1"/>
</dbReference>
<dbReference type="InterPro" id="IPR001584">
    <property type="entry name" value="Integrase_cat-core"/>
</dbReference>
<keyword evidence="2" id="KW-0175">Coiled coil</keyword>
<evidence type="ECO:0000256" key="3">
    <source>
        <dbReference type="SAM" id="MobiDB-lite"/>
    </source>
</evidence>
<dbReference type="SUPFAM" id="SSF53098">
    <property type="entry name" value="Ribonuclease H-like"/>
    <property type="match status" value="1"/>
</dbReference>
<gene>
    <name evidence="5" type="ORF">V5O48_016377</name>
</gene>
<feature type="compositionally biased region" description="Basic and acidic residues" evidence="3">
    <location>
        <begin position="822"/>
        <end position="835"/>
    </location>
</feature>
<feature type="domain" description="Integrase catalytic" evidence="4">
    <location>
        <begin position="272"/>
        <end position="344"/>
    </location>
</feature>
<evidence type="ECO:0000313" key="6">
    <source>
        <dbReference type="Proteomes" id="UP001465976"/>
    </source>
</evidence>
<dbReference type="Gene3D" id="3.30.420.10">
    <property type="entry name" value="Ribonuclease H-like superfamily/Ribonuclease H"/>
    <property type="match status" value="1"/>
</dbReference>
<evidence type="ECO:0000256" key="2">
    <source>
        <dbReference type="SAM" id="Coils"/>
    </source>
</evidence>
<evidence type="ECO:0000259" key="4">
    <source>
        <dbReference type="PROSITE" id="PS50994"/>
    </source>
</evidence>
<comment type="caution">
    <text evidence="5">The sequence shown here is derived from an EMBL/GenBank/DDBJ whole genome shotgun (WGS) entry which is preliminary data.</text>
</comment>
<keyword evidence="6" id="KW-1185">Reference proteome</keyword>
<reference evidence="5 6" key="1">
    <citation type="submission" date="2024-02" db="EMBL/GenBank/DDBJ databases">
        <title>A draft genome for the cacao thread blight pathogen Marasmius crinis-equi.</title>
        <authorList>
            <person name="Cohen S.P."/>
            <person name="Baruah I.K."/>
            <person name="Amoako-Attah I."/>
            <person name="Bukari Y."/>
            <person name="Meinhardt L.W."/>
            <person name="Bailey B.A."/>
        </authorList>
    </citation>
    <scope>NUCLEOTIDE SEQUENCE [LARGE SCALE GENOMIC DNA]</scope>
    <source>
        <strain evidence="5 6">GH-76</strain>
    </source>
</reference>
<dbReference type="Proteomes" id="UP001465976">
    <property type="component" value="Unassembled WGS sequence"/>
</dbReference>
<proteinExistence type="predicted"/>
<accession>A0ABR3ERW0</accession>
<dbReference type="InterPro" id="IPR058913">
    <property type="entry name" value="Integrase_dom_put"/>
</dbReference>
<feature type="coiled-coil region" evidence="2">
    <location>
        <begin position="108"/>
        <end position="135"/>
    </location>
</feature>
<name>A0ABR3ERW0_9AGAR</name>
<sequence length="924" mass="104355">MPAMVGFPSLPPYPSSSHQLNVSWAPNVYEAYHQIKEIYSRAANILVQEVESLRLQIHIEAVDEAIKILVALEEIAWEERIPKAWLAIKILVALEEIAWEERIPKAWLVNVAETLADLSKELRKAHSQAKNRDERSIIYVDPVALAPAGRRGRPRKVIERKFLQEITSPKRSLRMNRVCAAINVSRNTLKSRMRDAGVDWKYSKVSNTTLDQITRNYRRSKPGSGARYLMGHIRGVHGLKVQQKRLRDSVKRVDRVGLVLKKRRKLRRRRYGVRRPNALWHIDGHHKLILWGFVIHGIVDGFDRLIVAIWTSTNNRASTVLSNYLQAVENFGEPSRIRGDRGKENKAVALYAIAAKGLNRGSFIWGSQFQTEWNHHPIRGEGHDQSPIDIRMMGMLKEGVYVPDDCDELTVEDIQAGYGVYGPDRNAPAGFTGAGYLEDEALDITQAHTEPDTESDDEWEDLPSVHDNKFTEAVRVPRSVNPYQDNPTLETDFFALREEARAEEIIPSGLGILPEEWADGEYPSYEILHTGKRGTKEIWGGDDDDECQRCAHTPARHPKPSSSKTSSDKDIRQPGKHKTKIRDIIAKRLKLPLNSLDRAEKEANDGLLSTQKKKRRSSHLKAKDEVRIMGIIFNPWGTHVDDSGVVELVSPIAASPAASLPMYESIGLAYMDKNGFAFDLTMDHNELFQFLAKHIPVFAYLLDDTSTDTDDDEVDDSPKWAGCNYTRGTLTFAVESSPDAQTLYVKRSSPSRHWSEHYIHIVSIHPISGWDMFPFSGVDAEETFQKQYNQLMAYEKHKSDFLQPQADADHAETSSDICSDNVDNHRGPKRNHSDQDSGMSTNTSPLYSNEPGNIDNESDLAPPEKISSARESCTSSSTADVDNSNDSISEMEVDQQAERNIDSVGEENGRSKNPWRLSQAFELE</sequence>
<evidence type="ECO:0000256" key="1">
    <source>
        <dbReference type="ARBA" id="ARBA00022884"/>
    </source>
</evidence>
<feature type="region of interest" description="Disordered" evidence="3">
    <location>
        <begin position="545"/>
        <end position="578"/>
    </location>
</feature>
<dbReference type="EMBL" id="JBAHYK010002182">
    <property type="protein sequence ID" value="KAL0565644.1"/>
    <property type="molecule type" value="Genomic_DNA"/>
</dbReference>
<dbReference type="InterPro" id="IPR036397">
    <property type="entry name" value="RNaseH_sf"/>
</dbReference>
<feature type="region of interest" description="Disordered" evidence="3">
    <location>
        <begin position="805"/>
        <end position="924"/>
    </location>
</feature>
<dbReference type="Pfam" id="PF24764">
    <property type="entry name" value="rva_4"/>
    <property type="match status" value="1"/>
</dbReference>
<keyword evidence="1" id="KW-0694">RNA-binding</keyword>
<feature type="compositionally biased region" description="Polar residues" evidence="3">
    <location>
        <begin position="836"/>
        <end position="851"/>
    </location>
</feature>
<dbReference type="InterPro" id="IPR012337">
    <property type="entry name" value="RNaseH-like_sf"/>
</dbReference>